<sequence length="35" mass="3821">RTIQHGNGRFRGIPEISWNPASGTIILGSGPCQYH</sequence>
<evidence type="ECO:0000313" key="1">
    <source>
        <dbReference type="EMBL" id="CAF4266618.1"/>
    </source>
</evidence>
<evidence type="ECO:0000313" key="2">
    <source>
        <dbReference type="Proteomes" id="UP000663844"/>
    </source>
</evidence>
<gene>
    <name evidence="1" type="ORF">OXD698_LOCUS44279</name>
</gene>
<reference evidence="1" key="1">
    <citation type="submission" date="2021-02" db="EMBL/GenBank/DDBJ databases">
        <authorList>
            <person name="Nowell W R."/>
        </authorList>
    </citation>
    <scope>NUCLEOTIDE SEQUENCE</scope>
</reference>
<proteinExistence type="predicted"/>
<protein>
    <submittedName>
        <fullName evidence="1">Uncharacterized protein</fullName>
    </submittedName>
</protein>
<dbReference type="EMBL" id="CAJOAZ010013407">
    <property type="protein sequence ID" value="CAF4266618.1"/>
    <property type="molecule type" value="Genomic_DNA"/>
</dbReference>
<accession>A0A820FQ84</accession>
<organism evidence="1 2">
    <name type="scientific">Adineta steineri</name>
    <dbReference type="NCBI Taxonomy" id="433720"/>
    <lineage>
        <taxon>Eukaryota</taxon>
        <taxon>Metazoa</taxon>
        <taxon>Spiralia</taxon>
        <taxon>Gnathifera</taxon>
        <taxon>Rotifera</taxon>
        <taxon>Eurotatoria</taxon>
        <taxon>Bdelloidea</taxon>
        <taxon>Adinetida</taxon>
        <taxon>Adinetidae</taxon>
        <taxon>Adineta</taxon>
    </lineage>
</organism>
<comment type="caution">
    <text evidence="1">The sequence shown here is derived from an EMBL/GenBank/DDBJ whole genome shotgun (WGS) entry which is preliminary data.</text>
</comment>
<dbReference type="AlphaFoldDB" id="A0A820FQ84"/>
<feature type="non-terminal residue" evidence="1">
    <location>
        <position position="1"/>
    </location>
</feature>
<dbReference type="Proteomes" id="UP000663844">
    <property type="component" value="Unassembled WGS sequence"/>
</dbReference>
<name>A0A820FQ84_9BILA</name>